<dbReference type="GO" id="GO:0061463">
    <property type="term" value="F:O-acetyl-ADP-ribose deacetylase activity"/>
    <property type="evidence" value="ECO:0007669"/>
    <property type="project" value="TreeGrafter"/>
</dbReference>
<dbReference type="EMBL" id="FNVA01000007">
    <property type="protein sequence ID" value="SEG62491.1"/>
    <property type="molecule type" value="Genomic_DNA"/>
</dbReference>
<dbReference type="PANTHER" id="PTHR11106:SF27">
    <property type="entry name" value="MACRO DOMAIN-CONTAINING PROTEIN"/>
    <property type="match status" value="1"/>
</dbReference>
<dbReference type="Gene3D" id="3.40.220.10">
    <property type="entry name" value="Leucine Aminopeptidase, subunit E, domain 1"/>
    <property type="match status" value="1"/>
</dbReference>
<dbReference type="SUPFAM" id="SSF52949">
    <property type="entry name" value="Macro domain-like"/>
    <property type="match status" value="1"/>
</dbReference>
<dbReference type="CDD" id="cd02908">
    <property type="entry name" value="Macro_OAADPr_deacetylase"/>
    <property type="match status" value="1"/>
</dbReference>
<sequence length="166" mass="17777">MPELLMVRGDITRRPVDAVVNAANSSLLGGGGVDGAIHRAAGPDLLHACRLLHGCKTGSAKATPGFRLPAKWIFHTVGPVWRGGNNGEPELLASCYRSCLDLAREHGAKSIAFPAISTGIYGYPKDQAAELAINTCRENAADIERVEFVCFDADTAEMYERLLVRG</sequence>
<dbReference type="SMART" id="SM00506">
    <property type="entry name" value="A1pp"/>
    <property type="match status" value="1"/>
</dbReference>
<protein>
    <submittedName>
        <fullName evidence="2">O-acetyl-ADP-ribose deacetylase (Regulator of RNase III), contains Macro domain</fullName>
    </submittedName>
</protein>
<dbReference type="Proteomes" id="UP000236728">
    <property type="component" value="Unassembled WGS sequence"/>
</dbReference>
<dbReference type="PANTHER" id="PTHR11106">
    <property type="entry name" value="GANGLIOSIDE INDUCED DIFFERENTIATION ASSOCIATED PROTEIN 2-RELATED"/>
    <property type="match status" value="1"/>
</dbReference>
<accession>A0A1H6BP71</accession>
<dbReference type="OrthoDB" id="6194521at2"/>
<dbReference type="InterPro" id="IPR043472">
    <property type="entry name" value="Macro_dom-like"/>
</dbReference>
<dbReference type="RefSeq" id="WP_103934735.1">
    <property type="nucleotide sequence ID" value="NZ_FNVA01000007.1"/>
</dbReference>
<dbReference type="PROSITE" id="PS51154">
    <property type="entry name" value="MACRO"/>
    <property type="match status" value="1"/>
</dbReference>
<proteinExistence type="predicted"/>
<organism evidence="2 3">
    <name type="scientific">Bryocella elongata</name>
    <dbReference type="NCBI Taxonomy" id="863522"/>
    <lineage>
        <taxon>Bacteria</taxon>
        <taxon>Pseudomonadati</taxon>
        <taxon>Acidobacteriota</taxon>
        <taxon>Terriglobia</taxon>
        <taxon>Terriglobales</taxon>
        <taxon>Acidobacteriaceae</taxon>
        <taxon>Bryocella</taxon>
    </lineage>
</organism>
<feature type="domain" description="Macro" evidence="1">
    <location>
        <begin position="1"/>
        <end position="166"/>
    </location>
</feature>
<dbReference type="NCBIfam" id="NF001664">
    <property type="entry name" value="PRK00431.1-6"/>
    <property type="match status" value="1"/>
</dbReference>
<name>A0A1H6BP71_9BACT</name>
<evidence type="ECO:0000313" key="2">
    <source>
        <dbReference type="EMBL" id="SEG62491.1"/>
    </source>
</evidence>
<dbReference type="InterPro" id="IPR002589">
    <property type="entry name" value="Macro_dom"/>
</dbReference>
<evidence type="ECO:0000313" key="3">
    <source>
        <dbReference type="Proteomes" id="UP000236728"/>
    </source>
</evidence>
<gene>
    <name evidence="2" type="ORF">SAMN05421819_3896</name>
</gene>
<reference evidence="2 3" key="1">
    <citation type="submission" date="2016-10" db="EMBL/GenBank/DDBJ databases">
        <authorList>
            <person name="de Groot N.N."/>
        </authorList>
    </citation>
    <scope>NUCLEOTIDE SEQUENCE [LARGE SCALE GENOMIC DNA]</scope>
    <source>
        <strain evidence="2 3">DSM 22489</strain>
    </source>
</reference>
<dbReference type="Pfam" id="PF01661">
    <property type="entry name" value="Macro"/>
    <property type="match status" value="1"/>
</dbReference>
<keyword evidence="3" id="KW-1185">Reference proteome</keyword>
<evidence type="ECO:0000259" key="1">
    <source>
        <dbReference type="PROSITE" id="PS51154"/>
    </source>
</evidence>
<dbReference type="AlphaFoldDB" id="A0A1H6BP71"/>